<evidence type="ECO:0000256" key="5">
    <source>
        <dbReference type="ARBA" id="ARBA00023125"/>
    </source>
</evidence>
<evidence type="ECO:0000256" key="8">
    <source>
        <dbReference type="PROSITE-ProRule" id="PRU00169"/>
    </source>
</evidence>
<keyword evidence="2 8" id="KW-0597">Phosphoprotein</keyword>
<dbReference type="Pfam" id="PF00486">
    <property type="entry name" value="Trans_reg_C"/>
    <property type="match status" value="1"/>
</dbReference>
<gene>
    <name evidence="12" type="primary">srrA_5</name>
    <name evidence="12" type="ORF">ELLFYP34_02730</name>
</gene>
<keyword evidence="6" id="KW-0804">Transcription</keyword>
<protein>
    <recommendedName>
        <fullName evidence="1">Stage 0 sporulation protein A homolog</fullName>
    </recommendedName>
</protein>
<keyword evidence="4" id="KW-0805">Transcription regulation</keyword>
<evidence type="ECO:0000256" key="9">
    <source>
        <dbReference type="PROSITE-ProRule" id="PRU01091"/>
    </source>
</evidence>
<reference evidence="12" key="1">
    <citation type="submission" date="2019-11" db="EMBL/GenBank/DDBJ databases">
        <authorList>
            <person name="Feng L."/>
        </authorList>
    </citation>
    <scope>NUCLEOTIDE SEQUENCE</scope>
    <source>
        <strain evidence="12">ElimosumLFYP34</strain>
    </source>
</reference>
<feature type="modified residue" description="4-aspartylphosphate" evidence="8">
    <location>
        <position position="52"/>
    </location>
</feature>
<feature type="domain" description="Response regulatory" evidence="10">
    <location>
        <begin position="3"/>
        <end position="116"/>
    </location>
</feature>
<feature type="DNA-binding region" description="OmpR/PhoB-type" evidence="9">
    <location>
        <begin position="126"/>
        <end position="225"/>
    </location>
</feature>
<dbReference type="SUPFAM" id="SSF46894">
    <property type="entry name" value="C-terminal effector domain of the bipartite response regulators"/>
    <property type="match status" value="1"/>
</dbReference>
<dbReference type="Pfam" id="PF00072">
    <property type="entry name" value="Response_reg"/>
    <property type="match status" value="1"/>
</dbReference>
<accession>A0A6N3C764</accession>
<evidence type="ECO:0000256" key="6">
    <source>
        <dbReference type="ARBA" id="ARBA00023163"/>
    </source>
</evidence>
<evidence type="ECO:0000256" key="4">
    <source>
        <dbReference type="ARBA" id="ARBA00023015"/>
    </source>
</evidence>
<dbReference type="GO" id="GO:0006355">
    <property type="term" value="P:regulation of DNA-templated transcription"/>
    <property type="evidence" value="ECO:0007669"/>
    <property type="project" value="InterPro"/>
</dbReference>
<evidence type="ECO:0000259" key="11">
    <source>
        <dbReference type="PROSITE" id="PS51755"/>
    </source>
</evidence>
<organism evidence="12">
    <name type="scientific">Eubacterium limosum</name>
    <dbReference type="NCBI Taxonomy" id="1736"/>
    <lineage>
        <taxon>Bacteria</taxon>
        <taxon>Bacillati</taxon>
        <taxon>Bacillota</taxon>
        <taxon>Clostridia</taxon>
        <taxon>Eubacteriales</taxon>
        <taxon>Eubacteriaceae</taxon>
        <taxon>Eubacterium</taxon>
    </lineage>
</organism>
<dbReference type="SMART" id="SM00448">
    <property type="entry name" value="REC"/>
    <property type="match status" value="1"/>
</dbReference>
<keyword evidence="5 9" id="KW-0238">DNA-binding</keyword>
<dbReference type="GO" id="GO:0032993">
    <property type="term" value="C:protein-DNA complex"/>
    <property type="evidence" value="ECO:0007669"/>
    <property type="project" value="TreeGrafter"/>
</dbReference>
<evidence type="ECO:0000256" key="7">
    <source>
        <dbReference type="ARBA" id="ARBA00024867"/>
    </source>
</evidence>
<comment type="function">
    <text evidence="7">May play the central regulatory role in sporulation. It may be an element of the effector pathway responsible for the activation of sporulation genes in response to nutritional stress. Spo0A may act in concert with spo0H (a sigma factor) to control the expression of some genes that are critical to the sporulation process.</text>
</comment>
<dbReference type="InterPro" id="IPR001867">
    <property type="entry name" value="OmpR/PhoB-type_DNA-bd"/>
</dbReference>
<dbReference type="FunFam" id="1.10.10.10:FF:000018">
    <property type="entry name" value="DNA-binding response regulator ResD"/>
    <property type="match status" value="1"/>
</dbReference>
<proteinExistence type="predicted"/>
<dbReference type="CDD" id="cd00383">
    <property type="entry name" value="trans_reg_C"/>
    <property type="match status" value="1"/>
</dbReference>
<evidence type="ECO:0000256" key="3">
    <source>
        <dbReference type="ARBA" id="ARBA00023012"/>
    </source>
</evidence>
<sequence length="231" mass="26419">MYNLLIVDDDASILEVTRIYFTSRGYKVYTAQNAGECLKTSEHMPLDCIVLDVALPDMDGFEVCEEVKKKTNVPIIFVSNYAEEDKRINGFVSGGDDYVIKPFSLRELELRICARIRQQEGKTKCGETLDFGKLNINKAARSVAYKEDMISLTAAEFDILFFLANHENQVFSQKDIFERVWKLPDLGNAHTVQVHVAQIRRKLNSFSEDHQYIQTVWGKGYKFVADKKAEA</sequence>
<dbReference type="InterPro" id="IPR011006">
    <property type="entry name" value="CheY-like_superfamily"/>
</dbReference>
<evidence type="ECO:0000256" key="2">
    <source>
        <dbReference type="ARBA" id="ARBA00022553"/>
    </source>
</evidence>
<name>A0A6N3C764_EUBLI</name>
<feature type="domain" description="OmpR/PhoB-type" evidence="11">
    <location>
        <begin position="126"/>
        <end position="225"/>
    </location>
</feature>
<evidence type="ECO:0000256" key="1">
    <source>
        <dbReference type="ARBA" id="ARBA00018672"/>
    </source>
</evidence>
<dbReference type="GO" id="GO:0000156">
    <property type="term" value="F:phosphorelay response regulator activity"/>
    <property type="evidence" value="ECO:0007669"/>
    <property type="project" value="TreeGrafter"/>
</dbReference>
<dbReference type="PANTHER" id="PTHR48111:SF40">
    <property type="entry name" value="PHOSPHATE REGULON TRANSCRIPTIONAL REGULATORY PROTEIN PHOB"/>
    <property type="match status" value="1"/>
</dbReference>
<dbReference type="PROSITE" id="PS51755">
    <property type="entry name" value="OMPR_PHOB"/>
    <property type="match status" value="1"/>
</dbReference>
<dbReference type="SMART" id="SM00862">
    <property type="entry name" value="Trans_reg_C"/>
    <property type="match status" value="1"/>
</dbReference>
<dbReference type="GO" id="GO:0000976">
    <property type="term" value="F:transcription cis-regulatory region binding"/>
    <property type="evidence" value="ECO:0007669"/>
    <property type="project" value="TreeGrafter"/>
</dbReference>
<keyword evidence="3" id="KW-0902">Two-component regulatory system</keyword>
<dbReference type="AlphaFoldDB" id="A0A6N3C764"/>
<evidence type="ECO:0000313" key="12">
    <source>
        <dbReference type="EMBL" id="VYU11852.1"/>
    </source>
</evidence>
<dbReference type="EMBL" id="CACRTR010000008">
    <property type="protein sequence ID" value="VYU11852.1"/>
    <property type="molecule type" value="Genomic_DNA"/>
</dbReference>
<dbReference type="Gene3D" id="3.40.50.2300">
    <property type="match status" value="1"/>
</dbReference>
<dbReference type="PANTHER" id="PTHR48111">
    <property type="entry name" value="REGULATOR OF RPOS"/>
    <property type="match status" value="1"/>
</dbReference>
<dbReference type="InterPro" id="IPR036388">
    <property type="entry name" value="WH-like_DNA-bd_sf"/>
</dbReference>
<evidence type="ECO:0000259" key="10">
    <source>
        <dbReference type="PROSITE" id="PS50110"/>
    </source>
</evidence>
<dbReference type="Gene3D" id="1.10.10.10">
    <property type="entry name" value="Winged helix-like DNA-binding domain superfamily/Winged helix DNA-binding domain"/>
    <property type="match status" value="1"/>
</dbReference>
<dbReference type="SUPFAM" id="SSF52172">
    <property type="entry name" value="CheY-like"/>
    <property type="match status" value="1"/>
</dbReference>
<dbReference type="PROSITE" id="PS50110">
    <property type="entry name" value="RESPONSE_REGULATORY"/>
    <property type="match status" value="1"/>
</dbReference>
<dbReference type="GO" id="GO:0005829">
    <property type="term" value="C:cytosol"/>
    <property type="evidence" value="ECO:0007669"/>
    <property type="project" value="TreeGrafter"/>
</dbReference>
<dbReference type="InterPro" id="IPR016032">
    <property type="entry name" value="Sig_transdc_resp-reg_C-effctor"/>
</dbReference>
<dbReference type="Gene3D" id="6.10.250.690">
    <property type="match status" value="1"/>
</dbReference>
<dbReference type="CDD" id="cd17574">
    <property type="entry name" value="REC_OmpR"/>
    <property type="match status" value="1"/>
</dbReference>
<dbReference type="InterPro" id="IPR039420">
    <property type="entry name" value="WalR-like"/>
</dbReference>
<dbReference type="InterPro" id="IPR001789">
    <property type="entry name" value="Sig_transdc_resp-reg_receiver"/>
</dbReference>